<evidence type="ECO:0008006" key="3">
    <source>
        <dbReference type="Google" id="ProtNLM"/>
    </source>
</evidence>
<dbReference type="OrthoDB" id="361944at2"/>
<sequence length="137" mass="16573">MDPFDDKPLTKRQRYDHYYMMEAMQRLEWDMHHKIATHLRIPHAWHEISQRRERKKTKICFSVDEDVVKWFKSMGPGYQPRMNDVLRSFMHAKLMGLLKGDDTKDAYKEGLAVGTERVRWGEMEGKVRRRGRHERGR</sequence>
<dbReference type="Proteomes" id="UP000281343">
    <property type="component" value="Unassembled WGS sequence"/>
</dbReference>
<keyword evidence="2" id="KW-1185">Reference proteome</keyword>
<reference evidence="1 2" key="1">
    <citation type="submission" date="2018-10" db="EMBL/GenBank/DDBJ databases">
        <authorList>
            <person name="Jung H.S."/>
            <person name="Jeon C.O."/>
        </authorList>
    </citation>
    <scope>NUCLEOTIDE SEQUENCE [LARGE SCALE GENOMIC DNA]</scope>
    <source>
        <strain evidence="1 2">MA-7-27</strain>
    </source>
</reference>
<dbReference type="RefSeq" id="WP_121899185.1">
    <property type="nucleotide sequence ID" value="NZ_RCNT01000009.1"/>
</dbReference>
<dbReference type="EMBL" id="RCNT01000009">
    <property type="protein sequence ID" value="RMA41104.1"/>
    <property type="molecule type" value="Genomic_DNA"/>
</dbReference>
<comment type="caution">
    <text evidence="1">The sequence shown here is derived from an EMBL/GenBank/DDBJ whole genome shotgun (WGS) entry which is preliminary data.</text>
</comment>
<evidence type="ECO:0000313" key="2">
    <source>
        <dbReference type="Proteomes" id="UP000281343"/>
    </source>
</evidence>
<protein>
    <recommendedName>
        <fullName evidence="3">BrnA antitoxin of type II toxin-antitoxin system</fullName>
    </recommendedName>
</protein>
<evidence type="ECO:0000313" key="1">
    <source>
        <dbReference type="EMBL" id="RMA41104.1"/>
    </source>
</evidence>
<name>A0A3L9XWZ5_9RHOB</name>
<proteinExistence type="predicted"/>
<dbReference type="InterPro" id="IPR025528">
    <property type="entry name" value="BrnA_antitoxin"/>
</dbReference>
<dbReference type="AlphaFoldDB" id="A0A3L9XWZ5"/>
<dbReference type="Pfam" id="PF14384">
    <property type="entry name" value="BrnA_antitoxin"/>
    <property type="match status" value="1"/>
</dbReference>
<gene>
    <name evidence="1" type="ORF">D9R08_16625</name>
</gene>
<accession>A0A3L9XWZ5</accession>
<organism evidence="1 2">
    <name type="scientific">Rhodophyticola porphyridii</name>
    <dbReference type="NCBI Taxonomy" id="1852017"/>
    <lineage>
        <taxon>Bacteria</taxon>
        <taxon>Pseudomonadati</taxon>
        <taxon>Pseudomonadota</taxon>
        <taxon>Alphaproteobacteria</taxon>
        <taxon>Rhodobacterales</taxon>
        <taxon>Roseobacteraceae</taxon>
        <taxon>Rhodophyticola</taxon>
    </lineage>
</organism>